<gene>
    <name evidence="2" type="ORF">A4X03_0g6189</name>
    <name evidence="1" type="ORF">JKIAZH3_G8996</name>
</gene>
<evidence type="ECO:0000313" key="3">
    <source>
        <dbReference type="Proteomes" id="UP000077671"/>
    </source>
</evidence>
<reference evidence="2" key="1">
    <citation type="submission" date="2016-04" db="EMBL/GenBank/DDBJ databases">
        <authorList>
            <person name="Nguyen H.D."/>
            <person name="Kesanakurti P."/>
            <person name="Cullis J."/>
            <person name="Levesque C.A."/>
            <person name="Hambleton S."/>
        </authorList>
    </citation>
    <scope>NUCLEOTIDE SEQUENCE</scope>
    <source>
        <strain evidence="2">DAOMC 238032</strain>
    </source>
</reference>
<keyword evidence="4" id="KW-1185">Reference proteome</keyword>
<dbReference type="Gene3D" id="3.90.228.10">
    <property type="match status" value="1"/>
</dbReference>
<organism evidence="2 3">
    <name type="scientific">Tilletia caries</name>
    <name type="common">wheat bunt fungus</name>
    <dbReference type="NCBI Taxonomy" id="13290"/>
    <lineage>
        <taxon>Eukaryota</taxon>
        <taxon>Fungi</taxon>
        <taxon>Dikarya</taxon>
        <taxon>Basidiomycota</taxon>
        <taxon>Ustilaginomycotina</taxon>
        <taxon>Exobasidiomycetes</taxon>
        <taxon>Tilletiales</taxon>
        <taxon>Tilletiaceae</taxon>
        <taxon>Tilletia</taxon>
    </lineage>
</organism>
<proteinExistence type="predicted"/>
<comment type="caution">
    <text evidence="2">The sequence shown here is derived from an EMBL/GenBank/DDBJ whole genome shotgun (WGS) entry which is preliminary data.</text>
</comment>
<dbReference type="EMBL" id="CAJHJG010002218">
    <property type="protein sequence ID" value="CAD6918860.1"/>
    <property type="molecule type" value="Genomic_DNA"/>
</dbReference>
<name>A0A177VAF0_9BASI</name>
<dbReference type="AlphaFoldDB" id="A0A177VAF0"/>
<evidence type="ECO:0000313" key="1">
    <source>
        <dbReference type="EMBL" id="CAD6918860.1"/>
    </source>
</evidence>
<evidence type="ECO:0008006" key="5">
    <source>
        <dbReference type="Google" id="ProtNLM"/>
    </source>
</evidence>
<protein>
    <recommendedName>
        <fullName evidence="5">PARP catalytic domain-containing protein</fullName>
    </recommendedName>
</protein>
<dbReference type="EMBL" id="LWDD02001129">
    <property type="protein sequence ID" value="KAE8252350.1"/>
    <property type="molecule type" value="Genomic_DNA"/>
</dbReference>
<dbReference type="SUPFAM" id="SSF56399">
    <property type="entry name" value="ADP-ribosylation"/>
    <property type="match status" value="1"/>
</dbReference>
<reference evidence="1" key="3">
    <citation type="submission" date="2020-10" db="EMBL/GenBank/DDBJ databases">
        <authorList>
            <person name="Sedaghatjoo S."/>
        </authorList>
    </citation>
    <scope>NUCLEOTIDE SEQUENCE</scope>
    <source>
        <strain evidence="1">AZH3</strain>
    </source>
</reference>
<dbReference type="Proteomes" id="UP000077671">
    <property type="component" value="Unassembled WGS sequence"/>
</dbReference>
<reference evidence="2" key="2">
    <citation type="journal article" date="2019" name="IMA Fungus">
        <title>Genome sequencing and comparison of five Tilletia species to identify candidate genes for the detection of regulated species infecting wheat.</title>
        <authorList>
            <person name="Nguyen H.D.T."/>
            <person name="Sultana T."/>
            <person name="Kesanakurti P."/>
            <person name="Hambleton S."/>
        </authorList>
    </citation>
    <scope>NUCLEOTIDE SEQUENCE</scope>
    <source>
        <strain evidence="2">DAOMC 238032</strain>
    </source>
</reference>
<dbReference type="Proteomes" id="UP000836402">
    <property type="component" value="Unassembled WGS sequence"/>
</dbReference>
<sequence length="264" mass="28504">MDGTAVALKAPASDGLGPLCAKCSIRPRYLDPGTNRLHAFCGRTCASKAALKNPSCLFCSKAPKCFAPGSNKVVLDYCSKQCQQAAFNKGPCLLPIPPSDPKYESVRKQFNATSTATVHCIYQIVASLAVQRAYRTYRDAVAKRNNGKANEERRFHGTVRTCTLGIAGNTAFCNSSQCRLCLILKGGFKYPSPFTNSNGLFFAVDSKYSVTYSSRGQVLGAQKAMILARIAEDQQGGDCTLPQANHRVFQTGDAAIPAYLIMFS</sequence>
<accession>A0A177VAF0</accession>
<evidence type="ECO:0000313" key="2">
    <source>
        <dbReference type="EMBL" id="KAE8252350.1"/>
    </source>
</evidence>
<evidence type="ECO:0000313" key="4">
    <source>
        <dbReference type="Proteomes" id="UP000836402"/>
    </source>
</evidence>